<reference evidence="2" key="1">
    <citation type="submission" date="2022-10" db="EMBL/GenBank/DDBJ databases">
        <title>Tapping the CABI collections for fungal endophytes: first genome assemblies for Collariella, Neodidymelliopsis, Ascochyta clinopodiicola, Didymella pomorum, Didymosphaeria variabile, Neocosmospora piperis and Neocucurbitaria cava.</title>
        <authorList>
            <person name="Hill R."/>
        </authorList>
    </citation>
    <scope>NUCLEOTIDE SEQUENCE</scope>
    <source>
        <strain evidence="2">IMI 356815</strain>
    </source>
</reference>
<dbReference type="GeneID" id="80910542"/>
<evidence type="ECO:0000256" key="1">
    <source>
        <dbReference type="SAM" id="SignalP"/>
    </source>
</evidence>
<proteinExistence type="predicted"/>
<accession>A0A9W9C934</accession>
<gene>
    <name evidence="2" type="ORF">N0V89_007012</name>
</gene>
<evidence type="ECO:0000313" key="2">
    <source>
        <dbReference type="EMBL" id="KAJ4351669.1"/>
    </source>
</evidence>
<keyword evidence="3" id="KW-1185">Reference proteome</keyword>
<protein>
    <submittedName>
        <fullName evidence="2">Uncharacterized protein</fullName>
    </submittedName>
</protein>
<comment type="caution">
    <text evidence="2">The sequence shown here is derived from an EMBL/GenBank/DDBJ whole genome shotgun (WGS) entry which is preliminary data.</text>
</comment>
<dbReference type="RefSeq" id="XP_056070025.1">
    <property type="nucleotide sequence ID" value="XM_056215778.1"/>
</dbReference>
<evidence type="ECO:0000313" key="3">
    <source>
        <dbReference type="Proteomes" id="UP001140513"/>
    </source>
</evidence>
<sequence length="125" mass="13461">MRISVLGIVTLMVGIALAHPASLEHQDDSSADAAFDYGAAHAFAAKKNPEITQSNGGGGLVLPQNPCTEQLRRTAGSPFPLEARRYLMLSTSFPARDGCQTVDLLNDHGGRKSEFSFPIARIKMY</sequence>
<organism evidence="2 3">
    <name type="scientific">Didymosphaeria variabile</name>
    <dbReference type="NCBI Taxonomy" id="1932322"/>
    <lineage>
        <taxon>Eukaryota</taxon>
        <taxon>Fungi</taxon>
        <taxon>Dikarya</taxon>
        <taxon>Ascomycota</taxon>
        <taxon>Pezizomycotina</taxon>
        <taxon>Dothideomycetes</taxon>
        <taxon>Pleosporomycetidae</taxon>
        <taxon>Pleosporales</taxon>
        <taxon>Massarineae</taxon>
        <taxon>Didymosphaeriaceae</taxon>
        <taxon>Didymosphaeria</taxon>
    </lineage>
</organism>
<dbReference type="AlphaFoldDB" id="A0A9W9C934"/>
<dbReference type="Proteomes" id="UP001140513">
    <property type="component" value="Unassembled WGS sequence"/>
</dbReference>
<name>A0A9W9C934_9PLEO</name>
<dbReference type="EMBL" id="JAPEUX010000005">
    <property type="protein sequence ID" value="KAJ4351669.1"/>
    <property type="molecule type" value="Genomic_DNA"/>
</dbReference>
<feature type="chain" id="PRO_5040850469" evidence="1">
    <location>
        <begin position="19"/>
        <end position="125"/>
    </location>
</feature>
<keyword evidence="1" id="KW-0732">Signal</keyword>
<feature type="signal peptide" evidence="1">
    <location>
        <begin position="1"/>
        <end position="18"/>
    </location>
</feature>